<dbReference type="Proteomes" id="UP001598019">
    <property type="component" value="Unassembled WGS sequence"/>
</dbReference>
<dbReference type="PROSITE" id="PS51257">
    <property type="entry name" value="PROKAR_LIPOPROTEIN"/>
    <property type="match status" value="1"/>
</dbReference>
<evidence type="ECO:0000256" key="3">
    <source>
        <dbReference type="ARBA" id="ARBA00022722"/>
    </source>
</evidence>
<dbReference type="InterPro" id="IPR001604">
    <property type="entry name" value="Endo_G_ENPP1-like_dom"/>
</dbReference>
<evidence type="ECO:0000256" key="2">
    <source>
        <dbReference type="ARBA" id="ARBA00010052"/>
    </source>
</evidence>
<evidence type="ECO:0000256" key="5">
    <source>
        <dbReference type="ARBA" id="ARBA00022759"/>
    </source>
</evidence>
<dbReference type="InterPro" id="IPR044925">
    <property type="entry name" value="His-Me_finger_sf"/>
</dbReference>
<evidence type="ECO:0000256" key="4">
    <source>
        <dbReference type="ARBA" id="ARBA00022723"/>
    </source>
</evidence>
<organism evidence="11 12">
    <name type="scientific">Aquirufa esocilacus</name>
    <dbReference type="NCBI Taxonomy" id="3096513"/>
    <lineage>
        <taxon>Bacteria</taxon>
        <taxon>Pseudomonadati</taxon>
        <taxon>Bacteroidota</taxon>
        <taxon>Cytophagia</taxon>
        <taxon>Cytophagales</taxon>
        <taxon>Flectobacillaceae</taxon>
        <taxon>Aquirufa</taxon>
    </lineage>
</organism>
<evidence type="ECO:0000259" key="10">
    <source>
        <dbReference type="SMART" id="SM00892"/>
    </source>
</evidence>
<dbReference type="RefSeq" id="WP_377980410.1">
    <property type="nucleotide sequence ID" value="NZ_JBBKXX010000001.1"/>
</dbReference>
<evidence type="ECO:0000313" key="12">
    <source>
        <dbReference type="Proteomes" id="UP001598019"/>
    </source>
</evidence>
<dbReference type="InterPro" id="IPR044929">
    <property type="entry name" value="DNA/RNA_non-sp_Endonuclease_sf"/>
</dbReference>
<dbReference type="GO" id="GO:0004519">
    <property type="term" value="F:endonuclease activity"/>
    <property type="evidence" value="ECO:0007669"/>
    <property type="project" value="UniProtKB-KW"/>
</dbReference>
<protein>
    <recommendedName>
        <fullName evidence="8">Endonuclease</fullName>
        <ecNumber evidence="8">3.1.30.-</ecNumber>
    </recommendedName>
</protein>
<evidence type="ECO:0000313" key="11">
    <source>
        <dbReference type="EMBL" id="MFD3408010.1"/>
    </source>
</evidence>
<name>A0ABW6DJU6_9BACT</name>
<dbReference type="EC" id="3.1.30.-" evidence="8"/>
<dbReference type="InterPro" id="IPR018524">
    <property type="entry name" value="DNA/RNA_endonuclease_AS"/>
</dbReference>
<feature type="domain" description="ENPP1-3/EXOG-like endonuclease/phosphodiesterase" evidence="9">
    <location>
        <begin position="44"/>
        <end position="234"/>
    </location>
</feature>
<keyword evidence="4 8" id="KW-0479">Metal-binding</keyword>
<comment type="cofactor">
    <cofactor evidence="1 8">
        <name>Mg(2+)</name>
        <dbReference type="ChEBI" id="CHEBI:18420"/>
    </cofactor>
</comment>
<dbReference type="InterPro" id="IPR020821">
    <property type="entry name" value="ENPP1-3/EXOG-like_nuc-like"/>
</dbReference>
<dbReference type="PANTHER" id="PTHR13966">
    <property type="entry name" value="ENDONUCLEASE RELATED"/>
    <property type="match status" value="1"/>
</dbReference>
<proteinExistence type="inferred from homology"/>
<feature type="domain" description="DNA/RNA non-specific endonuclease/pyrophosphatase/phosphodiesterase" evidence="10">
    <location>
        <begin position="43"/>
        <end position="234"/>
    </location>
</feature>
<keyword evidence="7" id="KW-0460">Magnesium</keyword>
<dbReference type="PANTHER" id="PTHR13966:SF5">
    <property type="entry name" value="ENDONUCLEASE G, MITOCHONDRIAL"/>
    <property type="match status" value="1"/>
</dbReference>
<comment type="similarity">
    <text evidence="2 8">Belongs to the DNA/RNA non-specific endonuclease family.</text>
</comment>
<evidence type="ECO:0000256" key="1">
    <source>
        <dbReference type="ARBA" id="ARBA00001946"/>
    </source>
</evidence>
<evidence type="ECO:0000256" key="7">
    <source>
        <dbReference type="ARBA" id="ARBA00022842"/>
    </source>
</evidence>
<dbReference type="SMART" id="SM00477">
    <property type="entry name" value="NUC"/>
    <property type="match status" value="1"/>
</dbReference>
<dbReference type="SUPFAM" id="SSF54060">
    <property type="entry name" value="His-Me finger endonucleases"/>
    <property type="match status" value="1"/>
</dbReference>
<comment type="caution">
    <text evidence="11">The sequence shown here is derived from an EMBL/GenBank/DDBJ whole genome shotgun (WGS) entry which is preliminary data.</text>
</comment>
<gene>
    <name evidence="11" type="ORF">SKC37_05040</name>
</gene>
<accession>A0ABW6DJU6</accession>
<dbReference type="EMBL" id="JBBKXX010000001">
    <property type="protein sequence ID" value="MFD3408010.1"/>
    <property type="molecule type" value="Genomic_DNA"/>
</dbReference>
<keyword evidence="12" id="KW-1185">Reference proteome</keyword>
<dbReference type="PROSITE" id="PS01070">
    <property type="entry name" value="NUCLEASE_NON_SPEC"/>
    <property type="match status" value="1"/>
</dbReference>
<dbReference type="CDD" id="cd00091">
    <property type="entry name" value="NUC"/>
    <property type="match status" value="1"/>
</dbReference>
<dbReference type="InterPro" id="IPR040255">
    <property type="entry name" value="Non-specific_endonuclease"/>
</dbReference>
<dbReference type="Pfam" id="PF01223">
    <property type="entry name" value="Endonuclease_NS"/>
    <property type="match status" value="1"/>
</dbReference>
<keyword evidence="6 8" id="KW-0378">Hydrolase</keyword>
<dbReference type="Gene3D" id="3.40.570.10">
    <property type="entry name" value="Extracellular Endonuclease, subunit A"/>
    <property type="match status" value="1"/>
</dbReference>
<evidence type="ECO:0000256" key="6">
    <source>
        <dbReference type="ARBA" id="ARBA00022801"/>
    </source>
</evidence>
<keyword evidence="5 8" id="KW-0255">Endonuclease</keyword>
<keyword evidence="3 8" id="KW-0540">Nuclease</keyword>
<sequence>MNLVNRFLFLFSVTLLSSCAKEEVISPDTGNYTPTTSKGYLIKHTYYTLSYSNSDRQSEFSYYKLSPESIKGTQSRTDDFRIDPLVKNNPVSSTSYQGSGYDRGHLCPAADMALNLTAMSETFYMSNMSPMAPSFNRGIWSTLESWVREAAITNNGVYVVTGPILNGSCGVMAGGIIIPCSFYKIVYKSGTNPKIIGFILSNAGSSSPIKSFAVSVDEIERRTGIDFFPQLEDGLENQLEGTVSLGAWGL</sequence>
<reference evidence="11 12" key="1">
    <citation type="submission" date="2024-03" db="EMBL/GenBank/DDBJ databases">
        <title>Aquirufa genome sequencing.</title>
        <authorList>
            <person name="Pitt A."/>
            <person name="Hahn M.W."/>
        </authorList>
    </citation>
    <scope>NUCLEOTIDE SEQUENCE [LARGE SCALE GENOMIC DNA]</scope>
    <source>
        <strain evidence="11 12">HETE-83D</strain>
    </source>
</reference>
<dbReference type="SMART" id="SM00892">
    <property type="entry name" value="Endonuclease_NS"/>
    <property type="match status" value="1"/>
</dbReference>
<evidence type="ECO:0000259" key="9">
    <source>
        <dbReference type="SMART" id="SM00477"/>
    </source>
</evidence>
<evidence type="ECO:0000256" key="8">
    <source>
        <dbReference type="RuleBase" id="RU366055"/>
    </source>
</evidence>